<organism evidence="10 11">
    <name type="scientific">Bartonella apis</name>
    <dbReference type="NCBI Taxonomy" id="1686310"/>
    <lineage>
        <taxon>Bacteria</taxon>
        <taxon>Pseudomonadati</taxon>
        <taxon>Pseudomonadota</taxon>
        <taxon>Alphaproteobacteria</taxon>
        <taxon>Hyphomicrobiales</taxon>
        <taxon>Bartonellaceae</taxon>
        <taxon>Bartonella</taxon>
    </lineage>
</organism>
<dbReference type="Gene3D" id="1.20.1250.20">
    <property type="entry name" value="MFS general substrate transporter like domains"/>
    <property type="match status" value="1"/>
</dbReference>
<dbReference type="RefSeq" id="WP_075870204.1">
    <property type="nucleotide sequence ID" value="NZ_CALYQA010000001.1"/>
</dbReference>
<evidence type="ECO:0000313" key="11">
    <source>
        <dbReference type="Proteomes" id="UP000187344"/>
    </source>
</evidence>
<comment type="caution">
    <text evidence="10">The sequence shown here is derived from an EMBL/GenBank/DDBJ whole genome shotgun (WGS) entry which is preliminary data.</text>
</comment>
<evidence type="ECO:0000256" key="4">
    <source>
        <dbReference type="ARBA" id="ARBA00022475"/>
    </source>
</evidence>
<keyword evidence="5 8" id="KW-0812">Transmembrane</keyword>
<evidence type="ECO:0000256" key="6">
    <source>
        <dbReference type="ARBA" id="ARBA00022989"/>
    </source>
</evidence>
<evidence type="ECO:0000256" key="2">
    <source>
        <dbReference type="ARBA" id="ARBA00008335"/>
    </source>
</evidence>
<dbReference type="InterPro" id="IPR036259">
    <property type="entry name" value="MFS_trans_sf"/>
</dbReference>
<feature type="transmembrane region" description="Helical" evidence="8">
    <location>
        <begin position="291"/>
        <end position="309"/>
    </location>
</feature>
<proteinExistence type="inferred from homology"/>
<keyword evidence="6 8" id="KW-1133">Transmembrane helix</keyword>
<accession>A0A1R0F8P1</accession>
<evidence type="ECO:0000256" key="7">
    <source>
        <dbReference type="ARBA" id="ARBA00023136"/>
    </source>
</evidence>
<dbReference type="GO" id="GO:0005886">
    <property type="term" value="C:plasma membrane"/>
    <property type="evidence" value="ECO:0007669"/>
    <property type="project" value="UniProtKB-SubCell"/>
</dbReference>
<feature type="transmembrane region" description="Helical" evidence="8">
    <location>
        <begin position="379"/>
        <end position="398"/>
    </location>
</feature>
<evidence type="ECO:0000259" key="9">
    <source>
        <dbReference type="PROSITE" id="PS50850"/>
    </source>
</evidence>
<evidence type="ECO:0000256" key="1">
    <source>
        <dbReference type="ARBA" id="ARBA00004651"/>
    </source>
</evidence>
<feature type="transmembrane region" description="Helical" evidence="8">
    <location>
        <begin position="218"/>
        <end position="244"/>
    </location>
</feature>
<evidence type="ECO:0000256" key="3">
    <source>
        <dbReference type="ARBA" id="ARBA00022448"/>
    </source>
</evidence>
<dbReference type="PANTHER" id="PTHR43271:SF1">
    <property type="entry name" value="INNER MEMBRANE TRANSPORT PROTEIN YNFM"/>
    <property type="match status" value="1"/>
</dbReference>
<dbReference type="InterPro" id="IPR011701">
    <property type="entry name" value="MFS"/>
</dbReference>
<keyword evidence="3" id="KW-0813">Transport</keyword>
<keyword evidence="7 8" id="KW-0472">Membrane</keyword>
<feature type="transmembrane region" description="Helical" evidence="8">
    <location>
        <begin position="57"/>
        <end position="76"/>
    </location>
</feature>
<dbReference type="PANTHER" id="PTHR43271">
    <property type="entry name" value="BLL2771 PROTEIN"/>
    <property type="match status" value="1"/>
</dbReference>
<dbReference type="Pfam" id="PF07690">
    <property type="entry name" value="MFS_1"/>
    <property type="match status" value="2"/>
</dbReference>
<reference evidence="10 11" key="1">
    <citation type="submission" date="2016-12" db="EMBL/GenBank/DDBJ databases">
        <title>Comparative genomics of Bartonella apis.</title>
        <authorList>
            <person name="Engel P."/>
        </authorList>
    </citation>
    <scope>NUCLEOTIDE SEQUENCE [LARGE SCALE GENOMIC DNA]</scope>
    <source>
        <strain evidence="10 11">PEB0149</strain>
    </source>
</reference>
<dbReference type="SUPFAM" id="SSF103473">
    <property type="entry name" value="MFS general substrate transporter"/>
    <property type="match status" value="1"/>
</dbReference>
<dbReference type="CDD" id="cd17324">
    <property type="entry name" value="MFS_NepI_like"/>
    <property type="match status" value="1"/>
</dbReference>
<dbReference type="PROSITE" id="PS00216">
    <property type="entry name" value="SUGAR_TRANSPORT_1"/>
    <property type="match status" value="1"/>
</dbReference>
<feature type="transmembrane region" description="Helical" evidence="8">
    <location>
        <begin position="88"/>
        <end position="108"/>
    </location>
</feature>
<feature type="domain" description="Major facilitator superfamily (MFS) profile" evidence="9">
    <location>
        <begin position="19"/>
        <end position="403"/>
    </location>
</feature>
<evidence type="ECO:0000313" key="10">
    <source>
        <dbReference type="EMBL" id="OLY43327.1"/>
    </source>
</evidence>
<feature type="transmembrane region" description="Helical" evidence="8">
    <location>
        <begin position="176"/>
        <end position="197"/>
    </location>
</feature>
<evidence type="ECO:0000256" key="8">
    <source>
        <dbReference type="SAM" id="Phobius"/>
    </source>
</evidence>
<protein>
    <submittedName>
        <fullName evidence="10">MFS transporter, YNFM family, putative membrane transport protein</fullName>
    </submittedName>
</protein>
<feature type="transmembrane region" description="Helical" evidence="8">
    <location>
        <begin position="351"/>
        <end position="373"/>
    </location>
</feature>
<keyword evidence="11" id="KW-1185">Reference proteome</keyword>
<comment type="similarity">
    <text evidence="2">Belongs to the major facilitator superfamily.</text>
</comment>
<dbReference type="EMBL" id="LXYT01000002">
    <property type="protein sequence ID" value="OLY43327.1"/>
    <property type="molecule type" value="Genomic_DNA"/>
</dbReference>
<evidence type="ECO:0000256" key="5">
    <source>
        <dbReference type="ARBA" id="ARBA00022692"/>
    </source>
</evidence>
<name>A0A1R0F8P1_9HYPH</name>
<dbReference type="Proteomes" id="UP000187344">
    <property type="component" value="Unassembled WGS sequence"/>
</dbReference>
<feature type="transmembrane region" description="Helical" evidence="8">
    <location>
        <begin position="315"/>
        <end position="339"/>
    </location>
</feature>
<feature type="transmembrane region" description="Helical" evidence="8">
    <location>
        <begin position="114"/>
        <end position="136"/>
    </location>
</feature>
<dbReference type="InterPro" id="IPR020846">
    <property type="entry name" value="MFS_dom"/>
</dbReference>
<dbReference type="AlphaFoldDB" id="A0A1R0F8P1"/>
<feature type="transmembrane region" description="Helical" evidence="8">
    <location>
        <begin position="148"/>
        <end position="170"/>
    </location>
</feature>
<dbReference type="PROSITE" id="PS50850">
    <property type="entry name" value="MFS"/>
    <property type="match status" value="1"/>
</dbReference>
<dbReference type="GO" id="GO:0022857">
    <property type="term" value="F:transmembrane transporter activity"/>
    <property type="evidence" value="ECO:0007669"/>
    <property type="project" value="InterPro"/>
</dbReference>
<feature type="transmembrane region" description="Helical" evidence="8">
    <location>
        <begin position="264"/>
        <end position="284"/>
    </location>
</feature>
<sequence>MTTSTATKAEPGVQSGTTLYKRISVAMFFAGFATFSLLYCVQPLLPSFANHYHITPANSSLALSISTGFLAFSILLSSAFSEALGRRGLMTASMIGASVLNIVAAFASSWHWLLVARALEGILLGGVPAVAMAYLAEEIAPRGFGKIMGLYVGGTAFGGMMGRVGMGSLIEWFNWQWALAIIGIIDLIAAIAFYFLLPPSKNFVAVHGINIHHHIRAWIGHIGSIRLLYIYLFIALVFGDFVAILNYTGFRMSGAPFFLSPTEIGFIFLSYVSGIIVSPIAGNLTNKYHRSSLLFISVAILALGLILTLTNSLFWFIVGIVCVTIGFFSAHAVASSWVGRIAVGAKGHATALYLLFYYMGSSFIGAFGGWFWFHGGWDMVIAFTGSLVIIAFIFCYLLRRRELA</sequence>
<feature type="transmembrane region" description="Helical" evidence="8">
    <location>
        <begin position="25"/>
        <end position="45"/>
    </location>
</feature>
<dbReference type="OrthoDB" id="63984at2"/>
<gene>
    <name evidence="10" type="ORF">PEB0149_007530</name>
</gene>
<dbReference type="InterPro" id="IPR005829">
    <property type="entry name" value="Sugar_transporter_CS"/>
</dbReference>
<keyword evidence="4" id="KW-1003">Cell membrane</keyword>
<comment type="subcellular location">
    <subcellularLocation>
        <location evidence="1">Cell membrane</location>
        <topology evidence="1">Multi-pass membrane protein</topology>
    </subcellularLocation>
</comment>